<name>A0A212CKN7_CEREH</name>
<dbReference type="PANTHER" id="PTHR16886">
    <property type="entry name" value="HYPOXIA-INDUCIBLE PROTEIN 2"/>
    <property type="match status" value="1"/>
</dbReference>
<dbReference type="PANTHER" id="PTHR16886:SF0">
    <property type="entry name" value="HYPOXIA-INDUCIBLE LIPID DROPLET-ASSOCIATED PROTEIN"/>
    <property type="match status" value="1"/>
</dbReference>
<evidence type="ECO:0000256" key="1">
    <source>
        <dbReference type="SAM" id="Phobius"/>
    </source>
</evidence>
<dbReference type="InterPro" id="IPR026190">
    <property type="entry name" value="Hipoxia_HILPDA"/>
</dbReference>
<dbReference type="GO" id="GO:0008284">
    <property type="term" value="P:positive regulation of cell population proliferation"/>
    <property type="evidence" value="ECO:0007669"/>
    <property type="project" value="InterPro"/>
</dbReference>
<gene>
    <name evidence="2" type="ORF">Celaphus_00012228</name>
</gene>
<dbReference type="GO" id="GO:0001819">
    <property type="term" value="P:positive regulation of cytokine production"/>
    <property type="evidence" value="ECO:0007669"/>
    <property type="project" value="InterPro"/>
</dbReference>
<keyword evidence="1" id="KW-1133">Transmembrane helix</keyword>
<dbReference type="Pfam" id="PF15220">
    <property type="entry name" value="HILPDA"/>
    <property type="match status" value="1"/>
</dbReference>
<sequence length="171" mass="18536">MATSVTQSRRRVSLETALTEAAENCPEPQPALASGRGRGLASGLQCARAGSRQHRGYKWAAWPWLRVSLQTALLSAERRSGGLSEAEGSSAVPQRSGILEAMKHMLNLYLLGGVLTLLSIFIRLMESLEGLLESPSPGSSWATRDQLANTEPRAFQTIHPEGCDKTSLHRL</sequence>
<dbReference type="EMBL" id="MKHE01000018">
    <property type="protein sequence ID" value="OWK06490.1"/>
    <property type="molecule type" value="Genomic_DNA"/>
</dbReference>
<accession>A0A212CKN7</accession>
<dbReference type="AlphaFoldDB" id="A0A212CKN7"/>
<dbReference type="GO" id="GO:0035425">
    <property type="term" value="P:autocrine signaling"/>
    <property type="evidence" value="ECO:0007669"/>
    <property type="project" value="TreeGrafter"/>
</dbReference>
<reference evidence="2 3" key="1">
    <citation type="journal article" date="2018" name="Mol. Genet. Genomics">
        <title>The red deer Cervus elaphus genome CerEla1.0: sequencing, annotating, genes, and chromosomes.</title>
        <authorList>
            <person name="Bana N.A."/>
            <person name="Nyiri A."/>
            <person name="Nagy J."/>
            <person name="Frank K."/>
            <person name="Nagy T."/>
            <person name="Steger V."/>
            <person name="Schiller M."/>
            <person name="Lakatos P."/>
            <person name="Sugar L."/>
            <person name="Horn P."/>
            <person name="Barta E."/>
            <person name="Orosz L."/>
        </authorList>
    </citation>
    <scope>NUCLEOTIDE SEQUENCE [LARGE SCALE GENOMIC DNA]</scope>
    <source>
        <strain evidence="2">Hungarian</strain>
    </source>
</reference>
<dbReference type="GO" id="GO:0010884">
    <property type="term" value="P:positive regulation of lipid storage"/>
    <property type="evidence" value="ECO:0007669"/>
    <property type="project" value="InterPro"/>
</dbReference>
<feature type="transmembrane region" description="Helical" evidence="1">
    <location>
        <begin position="106"/>
        <end position="125"/>
    </location>
</feature>
<keyword evidence="1" id="KW-0812">Transmembrane</keyword>
<protein>
    <submittedName>
        <fullName evidence="2">HILPDA</fullName>
    </submittedName>
</protein>
<proteinExistence type="predicted"/>
<dbReference type="OrthoDB" id="9825938at2759"/>
<keyword evidence="3" id="KW-1185">Reference proteome</keyword>
<keyword evidence="1" id="KW-0472">Membrane</keyword>
<comment type="caution">
    <text evidence="2">The sequence shown here is derived from an EMBL/GenBank/DDBJ whole genome shotgun (WGS) entry which is preliminary data.</text>
</comment>
<evidence type="ECO:0000313" key="2">
    <source>
        <dbReference type="EMBL" id="OWK06490.1"/>
    </source>
</evidence>
<dbReference type="GO" id="GO:0005811">
    <property type="term" value="C:lipid droplet"/>
    <property type="evidence" value="ECO:0007669"/>
    <property type="project" value="TreeGrafter"/>
</dbReference>
<organism evidence="2 3">
    <name type="scientific">Cervus elaphus hippelaphus</name>
    <name type="common">European red deer</name>
    <dbReference type="NCBI Taxonomy" id="46360"/>
    <lineage>
        <taxon>Eukaryota</taxon>
        <taxon>Metazoa</taxon>
        <taxon>Chordata</taxon>
        <taxon>Craniata</taxon>
        <taxon>Vertebrata</taxon>
        <taxon>Euteleostomi</taxon>
        <taxon>Mammalia</taxon>
        <taxon>Eutheria</taxon>
        <taxon>Laurasiatheria</taxon>
        <taxon>Artiodactyla</taxon>
        <taxon>Ruminantia</taxon>
        <taxon>Pecora</taxon>
        <taxon>Cervidae</taxon>
        <taxon>Cervinae</taxon>
        <taxon>Cervus</taxon>
    </lineage>
</organism>
<dbReference type="Proteomes" id="UP000242450">
    <property type="component" value="Chromosome 18"/>
</dbReference>
<evidence type="ECO:0000313" key="3">
    <source>
        <dbReference type="Proteomes" id="UP000242450"/>
    </source>
</evidence>